<accession>A0A1I8BJN1</accession>
<dbReference type="Proteomes" id="UP000095281">
    <property type="component" value="Unplaced"/>
</dbReference>
<dbReference type="GO" id="GO:0016538">
    <property type="term" value="F:cyclin-dependent protein serine/threonine kinase regulator activity"/>
    <property type="evidence" value="ECO:0007669"/>
    <property type="project" value="InterPro"/>
</dbReference>
<reference evidence="3" key="1">
    <citation type="submission" date="2016-11" db="UniProtKB">
        <authorList>
            <consortium name="WormBaseParasite"/>
        </authorList>
    </citation>
    <scope>IDENTIFICATION</scope>
</reference>
<name>A0A1I8BJN1_MELHA</name>
<dbReference type="InterPro" id="IPR043198">
    <property type="entry name" value="Cyclin/Ssn8"/>
</dbReference>
<dbReference type="CDD" id="cd20524">
    <property type="entry name" value="CYCLIN_CCNH_rpt1"/>
    <property type="match status" value="1"/>
</dbReference>
<dbReference type="SUPFAM" id="SSF47954">
    <property type="entry name" value="Cyclin-like"/>
    <property type="match status" value="1"/>
</dbReference>
<organism evidence="2 3">
    <name type="scientific">Meloidogyne hapla</name>
    <name type="common">Root-knot nematode worm</name>
    <dbReference type="NCBI Taxonomy" id="6305"/>
    <lineage>
        <taxon>Eukaryota</taxon>
        <taxon>Metazoa</taxon>
        <taxon>Ecdysozoa</taxon>
        <taxon>Nematoda</taxon>
        <taxon>Chromadorea</taxon>
        <taxon>Rhabditida</taxon>
        <taxon>Tylenchina</taxon>
        <taxon>Tylenchomorpha</taxon>
        <taxon>Tylenchoidea</taxon>
        <taxon>Meloidogynidae</taxon>
        <taxon>Meloidogyninae</taxon>
        <taxon>Meloidogyne</taxon>
    </lineage>
</organism>
<keyword evidence="1" id="KW-0195">Cyclin</keyword>
<dbReference type="OMA" id="EAVFCRI"/>
<evidence type="ECO:0000313" key="3">
    <source>
        <dbReference type="WBParaSite" id="MhA1_Contig271.frz3.gene7"/>
    </source>
</evidence>
<dbReference type="Gene3D" id="1.10.472.10">
    <property type="entry name" value="Cyclin-like"/>
    <property type="match status" value="2"/>
</dbReference>
<dbReference type="WBParaSite" id="MhA1_Contig271.frz3.gene7">
    <property type="protein sequence ID" value="MhA1_Contig271.frz3.gene7"/>
    <property type="gene ID" value="MhA1_Contig271.frz3.gene7"/>
</dbReference>
<evidence type="ECO:0000256" key="1">
    <source>
        <dbReference type="ARBA" id="ARBA00023127"/>
    </source>
</evidence>
<sequence length="170" mass="19722">MFPTSTQKRFWIFGNKNELMEMRNAVNKAHIDRFKAILAEYPHVASQEDFLTADEEAVFCRIVTETGIRFGDEFRPEMWPSVRWTAFAYFKRFYLRHSVMEYSPKNVMVACYYLAAKMCLYGDVMLLYPPSQIALAAIKYGLDKTLGGMFGGKCPEKLPKLRIKIIKFSA</sequence>
<dbReference type="PANTHER" id="PTHR10026">
    <property type="entry name" value="CYCLIN"/>
    <property type="match status" value="1"/>
</dbReference>
<proteinExistence type="predicted"/>
<protein>
    <submittedName>
        <fullName evidence="3">Cyclin N-terminal domain-containing protein</fullName>
    </submittedName>
</protein>
<evidence type="ECO:0000313" key="2">
    <source>
        <dbReference type="Proteomes" id="UP000095281"/>
    </source>
</evidence>
<dbReference type="GO" id="GO:0006357">
    <property type="term" value="P:regulation of transcription by RNA polymerase II"/>
    <property type="evidence" value="ECO:0007669"/>
    <property type="project" value="InterPro"/>
</dbReference>
<keyword evidence="2" id="KW-1185">Reference proteome</keyword>
<dbReference type="InterPro" id="IPR036915">
    <property type="entry name" value="Cyclin-like_sf"/>
</dbReference>
<dbReference type="AlphaFoldDB" id="A0A1I8BJN1"/>